<comment type="subunit">
    <text evidence="8">Part of the 50S ribosomal subunit.</text>
</comment>
<evidence type="ECO:0000256" key="4">
    <source>
        <dbReference type="ARBA" id="ARBA00022884"/>
    </source>
</evidence>
<protein>
    <recommendedName>
        <fullName evidence="7 8">Large ribosomal subunit protein uL4c</fullName>
    </recommendedName>
</protein>
<dbReference type="GO" id="GO:0019843">
    <property type="term" value="F:rRNA binding"/>
    <property type="evidence" value="ECO:0007669"/>
    <property type="project" value="UniProtKB-UniRule"/>
</dbReference>
<feature type="region of interest" description="Disordered" evidence="9">
    <location>
        <begin position="57"/>
        <end position="79"/>
    </location>
</feature>
<keyword evidence="3 8" id="KW-0699">rRNA-binding</keyword>
<dbReference type="HAMAP" id="MF_01328_B">
    <property type="entry name" value="Ribosomal_uL4_B"/>
    <property type="match status" value="1"/>
</dbReference>
<comment type="subcellular location">
    <subcellularLocation>
        <location evidence="8">Plastid</location>
        <location evidence="8">Chloroplast</location>
    </subcellularLocation>
</comment>
<dbReference type="GO" id="GO:0006412">
    <property type="term" value="P:translation"/>
    <property type="evidence" value="ECO:0007669"/>
    <property type="project" value="UniProtKB-UniRule"/>
</dbReference>
<keyword evidence="10" id="KW-0150">Chloroplast</keyword>
<dbReference type="GO" id="GO:0009507">
    <property type="term" value="C:chloroplast"/>
    <property type="evidence" value="ECO:0007669"/>
    <property type="project" value="UniProtKB-SubCell"/>
</dbReference>
<keyword evidence="5 8" id="KW-0689">Ribosomal protein</keyword>
<evidence type="ECO:0000256" key="1">
    <source>
        <dbReference type="ARBA" id="ARBA00004083"/>
    </source>
</evidence>
<evidence type="ECO:0000256" key="2">
    <source>
        <dbReference type="ARBA" id="ARBA00010528"/>
    </source>
</evidence>
<keyword evidence="10" id="KW-0934">Plastid</keyword>
<feature type="compositionally biased region" description="Basic residues" evidence="9">
    <location>
        <begin position="67"/>
        <end position="78"/>
    </location>
</feature>
<dbReference type="InterPro" id="IPR002136">
    <property type="entry name" value="Ribosomal_uL4"/>
</dbReference>
<keyword evidence="6 8" id="KW-0687">Ribonucleoprotein</keyword>
<accession>A0A344V6L6</accession>
<dbReference type="InterPro" id="IPR023574">
    <property type="entry name" value="Ribosomal_uL4_dom_sf"/>
</dbReference>
<dbReference type="SUPFAM" id="SSF52166">
    <property type="entry name" value="Ribosomal protein L4"/>
    <property type="match status" value="1"/>
</dbReference>
<dbReference type="Gene3D" id="3.40.1370.10">
    <property type="match status" value="1"/>
</dbReference>
<dbReference type="PANTHER" id="PTHR10746">
    <property type="entry name" value="50S RIBOSOMAL PROTEIN L4"/>
    <property type="match status" value="1"/>
</dbReference>
<evidence type="ECO:0000256" key="8">
    <source>
        <dbReference type="HAMAP-Rule" id="MF_01328"/>
    </source>
</evidence>
<evidence type="ECO:0000256" key="9">
    <source>
        <dbReference type="SAM" id="MobiDB-lite"/>
    </source>
</evidence>
<dbReference type="GeneID" id="37504487"/>
<evidence type="ECO:0000256" key="5">
    <source>
        <dbReference type="ARBA" id="ARBA00022980"/>
    </source>
</evidence>
<dbReference type="GO" id="GO:1990904">
    <property type="term" value="C:ribonucleoprotein complex"/>
    <property type="evidence" value="ECO:0007669"/>
    <property type="project" value="UniProtKB-KW"/>
</dbReference>
<dbReference type="InterPro" id="IPR013005">
    <property type="entry name" value="Ribosomal_uL4-like"/>
</dbReference>
<name>A0A344V6L6_9FLOR</name>
<dbReference type="RefSeq" id="YP_009500441.1">
    <property type="nucleotide sequence ID" value="NC_038100.1"/>
</dbReference>
<dbReference type="GO" id="GO:0005840">
    <property type="term" value="C:ribosome"/>
    <property type="evidence" value="ECO:0007669"/>
    <property type="project" value="UniProtKB-KW"/>
</dbReference>
<organism evidence="10">
    <name type="scientific">Gracilariopsis heteroclada</name>
    <dbReference type="NCBI Taxonomy" id="172978"/>
    <lineage>
        <taxon>Eukaryota</taxon>
        <taxon>Rhodophyta</taxon>
        <taxon>Florideophyceae</taxon>
        <taxon>Rhodymeniophycidae</taxon>
        <taxon>Gracilariales</taxon>
        <taxon>Gracilariaceae</taxon>
        <taxon>Gracilariopsis</taxon>
    </lineage>
</organism>
<comment type="function">
    <text evidence="1 8">Probably binds the 23S rRNA.</text>
</comment>
<evidence type="ECO:0000256" key="7">
    <source>
        <dbReference type="ARBA" id="ARBA00035208"/>
    </source>
</evidence>
<sequence>MNIEKQLIYSIRSYEDKKIKYKKEITLQLNKNDDHDMYIIHRALINQLYNCRQGNAHTKTRSEVKGGGKKPWKQKGTGRARAGSIRSPLWKGGGIIFGPRTIKYKKKINKKEKKLALRIILYNKFKKTVVTDYITNNLEKPSTKLIISTLNNYNLNVNKQNNILIIVGKKTYNLYLSTRNLKNVELIAANHLNIVSLLKAENILMTTDALDIIQKIYND</sequence>
<dbReference type="PANTHER" id="PTHR10746:SF17">
    <property type="entry name" value="LARGE RIBOSOMAL SUBUNIT PROTEIN UL4C"/>
    <property type="match status" value="1"/>
</dbReference>
<geneLocation type="chloroplast" evidence="10"/>
<dbReference type="Pfam" id="PF00573">
    <property type="entry name" value="Ribosomal_L4"/>
    <property type="match status" value="1"/>
</dbReference>
<dbReference type="NCBIfam" id="TIGR03953">
    <property type="entry name" value="rplD_bact"/>
    <property type="match status" value="1"/>
</dbReference>
<evidence type="ECO:0000256" key="6">
    <source>
        <dbReference type="ARBA" id="ARBA00023274"/>
    </source>
</evidence>
<gene>
    <name evidence="8 10" type="primary">rpl4</name>
</gene>
<keyword evidence="4 8" id="KW-0694">RNA-binding</keyword>
<dbReference type="GO" id="GO:0003735">
    <property type="term" value="F:structural constituent of ribosome"/>
    <property type="evidence" value="ECO:0007669"/>
    <property type="project" value="InterPro"/>
</dbReference>
<comment type="similarity">
    <text evidence="2 8">Belongs to the universal ribosomal protein uL4 family.</text>
</comment>
<reference evidence="10" key="1">
    <citation type="submission" date="2017-06" db="EMBL/GenBank/DDBJ databases">
        <title>Complete plastid genome of Gracilaria bailinae.</title>
        <authorList>
            <person name="Zhang L."/>
        </authorList>
    </citation>
    <scope>NUCLEOTIDE SEQUENCE</scope>
</reference>
<evidence type="ECO:0000313" key="10">
    <source>
        <dbReference type="EMBL" id="AXE43603.1"/>
    </source>
</evidence>
<evidence type="ECO:0000256" key="3">
    <source>
        <dbReference type="ARBA" id="ARBA00022730"/>
    </source>
</evidence>
<dbReference type="EMBL" id="MF372957">
    <property type="protein sequence ID" value="AXE43603.1"/>
    <property type="molecule type" value="Genomic_DNA"/>
</dbReference>
<dbReference type="AlphaFoldDB" id="A0A344V6L6"/>
<proteinExistence type="inferred from homology"/>